<evidence type="ECO:0000313" key="3">
    <source>
        <dbReference type="Proteomes" id="UP000001508"/>
    </source>
</evidence>
<evidence type="ECO:0000313" key="2">
    <source>
        <dbReference type="EMBL" id="ADH85802.1"/>
    </source>
</evidence>
<reference evidence="3" key="1">
    <citation type="submission" date="2010-02" db="EMBL/GenBank/DDBJ databases">
        <title>Complete sequence of Desulfurivibrio alkaliphilus AHT2.</title>
        <authorList>
            <consortium name="US DOE Joint Genome Institute"/>
            <person name="Pitluck S."/>
            <person name="Chertkov O."/>
            <person name="Detter J.C."/>
            <person name="Han C."/>
            <person name="Tapia R."/>
            <person name="Larimer F."/>
            <person name="Land M."/>
            <person name="Hauser L."/>
            <person name="Kyrpides N."/>
            <person name="Mikhailova N."/>
            <person name="Sorokin D.Y."/>
            <person name="Muyzer G."/>
            <person name="Woyke T."/>
        </authorList>
    </citation>
    <scope>NUCLEOTIDE SEQUENCE [LARGE SCALE GENOMIC DNA]</scope>
    <source>
        <strain evidence="3">DSM 19089 / UNIQEM U267 / AHT2</strain>
    </source>
</reference>
<dbReference type="STRING" id="589865.DaAHT2_1104"/>
<sequence length="399" mass="44152">MLLLLPAACGGPFTRIELEPDQEGARRLARTGDVGAEVEDLVRPLQQRNTTPALVVGVLLPDGSRQTFGYGTTRTKGGHRPDGETLFAIGSSSKGLVSAAAAVLVQEGRLSWHDTMKDLLPEAALFSPDAQKITLLELATHTSGLPRHPFTPRFLVYFTEFLFTGNNFYRYLDRDYLLDYLAGFKAPEHPGVRYSNIGYGLLGHTLERVTGKELATLINDKVLLPLGMQATGYDPAQLPGYHQRAFPHAGDHPKFIRRGRPVPEWEFTDILHGAAGLYTNAYDLLSYAAAHLHPPRQPVLARALQDTLEVRVKDSDQDDRALAWAISQVDDLTITYQVGYVSGYSSYIGLDRENLTAVVVLQNSLNWQESIGHRLLLRLGQAAEGNFKITWELDGGRHQ</sequence>
<dbReference type="Pfam" id="PF00144">
    <property type="entry name" value="Beta-lactamase"/>
    <property type="match status" value="1"/>
</dbReference>
<dbReference type="Proteomes" id="UP000001508">
    <property type="component" value="Chromosome"/>
</dbReference>
<dbReference type="InterPro" id="IPR050491">
    <property type="entry name" value="AmpC-like"/>
</dbReference>
<accession>D6Z2M7</accession>
<dbReference type="Gene3D" id="3.40.710.10">
    <property type="entry name" value="DD-peptidase/beta-lactamase superfamily"/>
    <property type="match status" value="1"/>
</dbReference>
<dbReference type="HOGENOM" id="CLU_020027_7_0_7"/>
<dbReference type="AlphaFoldDB" id="D6Z2M7"/>
<dbReference type="SUPFAM" id="SSF56601">
    <property type="entry name" value="beta-lactamase/transpeptidase-like"/>
    <property type="match status" value="1"/>
</dbReference>
<dbReference type="InParanoid" id="D6Z2M7"/>
<dbReference type="KEGG" id="dak:DaAHT2_1104"/>
<dbReference type="InterPro" id="IPR012338">
    <property type="entry name" value="Beta-lactam/transpept-like"/>
</dbReference>
<dbReference type="RefSeq" id="WP_013163331.1">
    <property type="nucleotide sequence ID" value="NC_014216.1"/>
</dbReference>
<name>D6Z2M7_DESAT</name>
<evidence type="ECO:0000259" key="1">
    <source>
        <dbReference type="Pfam" id="PF00144"/>
    </source>
</evidence>
<protein>
    <submittedName>
        <fullName evidence="2">Beta-lactamase</fullName>
    </submittedName>
</protein>
<gene>
    <name evidence="2" type="ordered locus">DaAHT2_1104</name>
</gene>
<organism evidence="2 3">
    <name type="scientific">Desulfurivibrio alkaliphilus (strain DSM 19089 / UNIQEM U267 / AHT2)</name>
    <dbReference type="NCBI Taxonomy" id="589865"/>
    <lineage>
        <taxon>Bacteria</taxon>
        <taxon>Pseudomonadati</taxon>
        <taxon>Thermodesulfobacteriota</taxon>
        <taxon>Desulfobulbia</taxon>
        <taxon>Desulfobulbales</taxon>
        <taxon>Desulfobulbaceae</taxon>
        <taxon>Desulfurivibrio</taxon>
    </lineage>
</organism>
<dbReference type="eggNOG" id="COG1680">
    <property type="taxonomic scope" value="Bacteria"/>
</dbReference>
<dbReference type="InterPro" id="IPR001466">
    <property type="entry name" value="Beta-lactam-related"/>
</dbReference>
<keyword evidence="3" id="KW-1185">Reference proteome</keyword>
<dbReference type="PANTHER" id="PTHR46825">
    <property type="entry name" value="D-ALANYL-D-ALANINE-CARBOXYPEPTIDASE/ENDOPEPTIDASE AMPH"/>
    <property type="match status" value="1"/>
</dbReference>
<dbReference type="PANTHER" id="PTHR46825:SF9">
    <property type="entry name" value="BETA-LACTAMASE-RELATED DOMAIN-CONTAINING PROTEIN"/>
    <property type="match status" value="1"/>
</dbReference>
<dbReference type="EMBL" id="CP001940">
    <property type="protein sequence ID" value="ADH85802.1"/>
    <property type="molecule type" value="Genomic_DNA"/>
</dbReference>
<proteinExistence type="predicted"/>
<feature type="domain" description="Beta-lactamase-related" evidence="1">
    <location>
        <begin position="39"/>
        <end position="370"/>
    </location>
</feature>
<dbReference type="MEROPS" id="S12.006"/>